<dbReference type="Proteomes" id="UP001174037">
    <property type="component" value="Unassembled WGS sequence"/>
</dbReference>
<evidence type="ECO:0000313" key="3">
    <source>
        <dbReference type="Proteomes" id="UP001174037"/>
    </source>
</evidence>
<evidence type="ECO:0000313" key="2">
    <source>
        <dbReference type="EMBL" id="MDK9866770.1"/>
    </source>
</evidence>
<dbReference type="RefSeq" id="WP_285324310.1">
    <property type="nucleotide sequence ID" value="NZ_JARGCK010000013.1"/>
</dbReference>
<organism evidence="2 3">
    <name type="scientific">Staphylococcus equorum</name>
    <dbReference type="NCBI Taxonomy" id="246432"/>
    <lineage>
        <taxon>Bacteria</taxon>
        <taxon>Bacillati</taxon>
        <taxon>Bacillota</taxon>
        <taxon>Bacilli</taxon>
        <taxon>Bacillales</taxon>
        <taxon>Staphylococcaceae</taxon>
        <taxon>Staphylococcus</taxon>
    </lineage>
</organism>
<proteinExistence type="predicted"/>
<feature type="coiled-coil region" evidence="1">
    <location>
        <begin position="103"/>
        <end position="130"/>
    </location>
</feature>
<protein>
    <recommendedName>
        <fullName evidence="4">Phage tail protein</fullName>
    </recommendedName>
</protein>
<reference evidence="2" key="2">
    <citation type="submission" date="2023-03" db="EMBL/GenBank/DDBJ databases">
        <authorList>
            <person name="Vazquez L."/>
            <person name="Rodriguez J."/>
            <person name="Mayo B."/>
            <person name="Florez A.B."/>
        </authorList>
    </citation>
    <scope>NUCLEOTIDE SEQUENCE</scope>
    <source>
        <strain evidence="2">5A3I</strain>
    </source>
</reference>
<reference evidence="2" key="1">
    <citation type="journal article" date="2023" name="Int. J. Mol. Sci.">
        <title>Antibiotic Resistance/Susceptibility Profiles of Staphylococcus equorum Strains from Cheese, and Genome Analysis for Antibiotic Resistance Genes.</title>
        <authorList>
            <person name="Vazquez L."/>
            <person name="Srednik M.E."/>
            <person name="Rodriguez J."/>
            <person name="Florez A.B."/>
            <person name="Mayo B."/>
        </authorList>
    </citation>
    <scope>NUCLEOTIDE SEQUENCE</scope>
    <source>
        <strain evidence="2">5A3I</strain>
    </source>
</reference>
<name>A0AAW7AMN0_9STAP</name>
<evidence type="ECO:0000256" key="1">
    <source>
        <dbReference type="SAM" id="Coils"/>
    </source>
</evidence>
<accession>A0AAW7AMN0</accession>
<gene>
    <name evidence="2" type="ORF">P1A27_12565</name>
</gene>
<dbReference type="EMBL" id="JARGCK010000013">
    <property type="protein sequence ID" value="MDK9866770.1"/>
    <property type="molecule type" value="Genomic_DNA"/>
</dbReference>
<sequence length="438" mass="49734">MARKEITTPLDLKNMDNHNYNYDELYGLIDETDRRISEDMWEEIKKANTMKMLEPVQTSSELPSEAPDKSFITVIDEQRVYTYFQGKWQPFNEIDLDPFEPFKEELAAIFAAYEEQIKNITTEVQNTKTSAIDSVQSTQTQSEASITQTKQSAIDSINQTQTDTESQISTIRDEMTTQASDLTALFNDHMAQLTSKQDTALAEVESAKQAAITALEDFNNTDTSNWQKYKLTESNGDRIRVSDIDPVELGTGFYQIWNTYNMPETADGVSAYWNVDVFSAQDTKQIRATLSGENRVFQKNIHKGEDLGWKELSSDDSGWIYFDLINGAVGDTAFKASGDNGFNCAYRIIEKDGVSEKKLRINAKNVSHRQVIAQLPDGFAKNLQYHFVRVPVDLGLTGMVGVYPNGKIYIYVNADKQTEWESRSGEDVYFYGEVNWVD</sequence>
<dbReference type="AlphaFoldDB" id="A0AAW7AMN0"/>
<comment type="caution">
    <text evidence="2">The sequence shown here is derived from an EMBL/GenBank/DDBJ whole genome shotgun (WGS) entry which is preliminary data.</text>
</comment>
<evidence type="ECO:0008006" key="4">
    <source>
        <dbReference type="Google" id="ProtNLM"/>
    </source>
</evidence>
<keyword evidence="1" id="KW-0175">Coiled coil</keyword>